<sequence length="282" mass="32473">MYFAAKLNPWWFSYPQLEILRQLYPILLAALLTAAHLTRLNLSEFRFGGRQTAGLILQVVFKAFKTTLIKDLSLVFVIFFLLSIVLIPLFLQPVDSELKMFIAELRQSYALTDFRGIAHKVAGFIDTHVRNSYMKPESVFELDNHLSLLDNRLLKKFGFSRAHVIVFQGWGSCGQYAEVAWYIFSSLGLEARQVKFRERDHRWAEVRLNGTWYIFDPWYIGLHYNDKYMVPASELAKIPRFSGSYTVVEIRPEGTEVDVSLEHGYTRGGFGVIRTVVDLATG</sequence>
<accession>A0A7L9FI31</accession>
<protein>
    <submittedName>
        <fullName evidence="3">Transglutaminase domain-containing protein</fullName>
    </submittedName>
</protein>
<feature type="transmembrane region" description="Helical" evidence="1">
    <location>
        <begin position="72"/>
        <end position="91"/>
    </location>
</feature>
<evidence type="ECO:0000313" key="3">
    <source>
        <dbReference type="EMBL" id="QOJ79022.1"/>
    </source>
</evidence>
<proteinExistence type="predicted"/>
<gene>
    <name evidence="3" type="ORF">IG193_00710</name>
</gene>
<keyword evidence="1" id="KW-0812">Transmembrane</keyword>
<evidence type="ECO:0000256" key="1">
    <source>
        <dbReference type="SAM" id="Phobius"/>
    </source>
</evidence>
<dbReference type="GeneID" id="59148372"/>
<dbReference type="KEGG" id="thel:IG193_00710"/>
<dbReference type="InterPro" id="IPR038765">
    <property type="entry name" value="Papain-like_cys_pep_sf"/>
</dbReference>
<dbReference type="EMBL" id="CP062310">
    <property type="protein sequence ID" value="QOJ79022.1"/>
    <property type="molecule type" value="Genomic_DNA"/>
</dbReference>
<dbReference type="SUPFAM" id="SSF54001">
    <property type="entry name" value="Cysteine proteinases"/>
    <property type="match status" value="1"/>
</dbReference>
<dbReference type="Pfam" id="PF01841">
    <property type="entry name" value="Transglut_core"/>
    <property type="match status" value="1"/>
</dbReference>
<evidence type="ECO:0000313" key="4">
    <source>
        <dbReference type="Proteomes" id="UP000594121"/>
    </source>
</evidence>
<dbReference type="InterPro" id="IPR002931">
    <property type="entry name" value="Transglutaminase-like"/>
</dbReference>
<name>A0A7L9FI31_9CREN</name>
<feature type="domain" description="Transglutaminase-like" evidence="2">
    <location>
        <begin position="162"/>
        <end position="217"/>
    </location>
</feature>
<organism evidence="3 4">
    <name type="scientific">Infirmifilum lucidum</name>
    <dbReference type="NCBI Taxonomy" id="2776706"/>
    <lineage>
        <taxon>Archaea</taxon>
        <taxon>Thermoproteota</taxon>
        <taxon>Thermoprotei</taxon>
        <taxon>Thermofilales</taxon>
        <taxon>Thermofilaceae</taxon>
        <taxon>Infirmifilum</taxon>
    </lineage>
</organism>
<keyword evidence="1" id="KW-1133">Transmembrane helix</keyword>
<dbReference type="Gene3D" id="3.10.620.30">
    <property type="match status" value="1"/>
</dbReference>
<keyword evidence="1" id="KW-0472">Membrane</keyword>
<feature type="transmembrane region" description="Helical" evidence="1">
    <location>
        <begin position="23"/>
        <end position="42"/>
    </location>
</feature>
<reference evidence="3 4" key="1">
    <citation type="submission" date="2020-10" db="EMBL/GenBank/DDBJ databases">
        <title>Thermofilum lucidum 3507LT sp. nov. a novel member of Thermofilaceae family isolated from Chile hot spring, and proposal of description order Thermofilales.</title>
        <authorList>
            <person name="Zayulina K.S."/>
            <person name="Elcheninov A.G."/>
            <person name="Toshchakov S.V."/>
            <person name="Kublanov I.V."/>
        </authorList>
    </citation>
    <scope>NUCLEOTIDE SEQUENCE [LARGE SCALE GENOMIC DNA]</scope>
    <source>
        <strain evidence="3 4">3507LT</strain>
    </source>
</reference>
<dbReference type="AlphaFoldDB" id="A0A7L9FI31"/>
<dbReference type="Proteomes" id="UP000594121">
    <property type="component" value="Chromosome"/>
</dbReference>
<keyword evidence="4" id="KW-1185">Reference proteome</keyword>
<dbReference type="RefSeq" id="WP_192818994.1">
    <property type="nucleotide sequence ID" value="NZ_CP062310.1"/>
</dbReference>
<dbReference type="InParanoid" id="A0A7L9FI31"/>
<evidence type="ECO:0000259" key="2">
    <source>
        <dbReference type="Pfam" id="PF01841"/>
    </source>
</evidence>